<accession>A0A392Q640</accession>
<dbReference type="AlphaFoldDB" id="A0A392Q640"/>
<evidence type="ECO:0000313" key="2">
    <source>
        <dbReference type="Proteomes" id="UP000265520"/>
    </source>
</evidence>
<organism evidence="1 2">
    <name type="scientific">Trifolium medium</name>
    <dbReference type="NCBI Taxonomy" id="97028"/>
    <lineage>
        <taxon>Eukaryota</taxon>
        <taxon>Viridiplantae</taxon>
        <taxon>Streptophyta</taxon>
        <taxon>Embryophyta</taxon>
        <taxon>Tracheophyta</taxon>
        <taxon>Spermatophyta</taxon>
        <taxon>Magnoliopsida</taxon>
        <taxon>eudicotyledons</taxon>
        <taxon>Gunneridae</taxon>
        <taxon>Pentapetalae</taxon>
        <taxon>rosids</taxon>
        <taxon>fabids</taxon>
        <taxon>Fabales</taxon>
        <taxon>Fabaceae</taxon>
        <taxon>Papilionoideae</taxon>
        <taxon>50 kb inversion clade</taxon>
        <taxon>NPAAA clade</taxon>
        <taxon>Hologalegina</taxon>
        <taxon>IRL clade</taxon>
        <taxon>Trifolieae</taxon>
        <taxon>Trifolium</taxon>
    </lineage>
</organism>
<reference evidence="1 2" key="1">
    <citation type="journal article" date="2018" name="Front. Plant Sci.">
        <title>Red Clover (Trifolium pratense) and Zigzag Clover (T. medium) - A Picture of Genomic Similarities and Differences.</title>
        <authorList>
            <person name="Dluhosova J."/>
            <person name="Istvanek J."/>
            <person name="Nedelnik J."/>
            <person name="Repkova J."/>
        </authorList>
    </citation>
    <scope>NUCLEOTIDE SEQUENCE [LARGE SCALE GENOMIC DNA]</scope>
    <source>
        <strain evidence="2">cv. 10/8</strain>
        <tissue evidence="1">Leaf</tissue>
    </source>
</reference>
<comment type="caution">
    <text evidence="1">The sequence shown here is derived from an EMBL/GenBank/DDBJ whole genome shotgun (WGS) entry which is preliminary data.</text>
</comment>
<dbReference type="Proteomes" id="UP000265520">
    <property type="component" value="Unassembled WGS sequence"/>
</dbReference>
<evidence type="ECO:0000313" key="1">
    <source>
        <dbReference type="EMBL" id="MCI19594.1"/>
    </source>
</evidence>
<dbReference type="EMBL" id="LXQA010115549">
    <property type="protein sequence ID" value="MCI19594.1"/>
    <property type="molecule type" value="Genomic_DNA"/>
</dbReference>
<name>A0A392Q640_9FABA</name>
<proteinExistence type="predicted"/>
<keyword evidence="2" id="KW-1185">Reference proteome</keyword>
<protein>
    <submittedName>
        <fullName evidence="1">Uncharacterized protein</fullName>
    </submittedName>
</protein>
<sequence length="72" mass="8533">MPPRARNVDYMGIEFKNEQQRIRFETLSRREITYTRTDVLHDVWDNCVFCHMSKTTGKTTGSQDQYKSTEAI</sequence>